<reference evidence="4" key="1">
    <citation type="submission" date="2021-03" db="EMBL/GenBank/DDBJ databases">
        <authorList>
            <person name="Wang G."/>
        </authorList>
    </citation>
    <scope>NUCLEOTIDE SEQUENCE</scope>
    <source>
        <strain evidence="4">KCTC 12899</strain>
    </source>
</reference>
<dbReference type="InterPro" id="IPR001387">
    <property type="entry name" value="Cro/C1-type_HTH"/>
</dbReference>
<dbReference type="InterPro" id="IPR010982">
    <property type="entry name" value="Lambda_DNA-bd_dom_sf"/>
</dbReference>
<accession>A0A8J7QBX3</accession>
<dbReference type="EMBL" id="JAFREP010000056">
    <property type="protein sequence ID" value="MBO1323302.1"/>
    <property type="molecule type" value="Genomic_DNA"/>
</dbReference>
<comment type="caution">
    <text evidence="4">The sequence shown here is derived from an EMBL/GenBank/DDBJ whole genome shotgun (WGS) entry which is preliminary data.</text>
</comment>
<gene>
    <name evidence="4" type="ORF">J3U88_32855</name>
</gene>
<dbReference type="InterPro" id="IPR010359">
    <property type="entry name" value="IrrE_HExxH"/>
</dbReference>
<dbReference type="SUPFAM" id="SSF47413">
    <property type="entry name" value="lambda repressor-like DNA-binding domains"/>
    <property type="match status" value="1"/>
</dbReference>
<proteinExistence type="inferred from homology"/>
<dbReference type="PROSITE" id="PS50943">
    <property type="entry name" value="HTH_CROC1"/>
    <property type="match status" value="1"/>
</dbReference>
<dbReference type="GO" id="GO:0003677">
    <property type="term" value="F:DNA binding"/>
    <property type="evidence" value="ECO:0007669"/>
    <property type="project" value="UniProtKB-KW"/>
</dbReference>
<keyword evidence="2" id="KW-0238">DNA-binding</keyword>
<comment type="similarity">
    <text evidence="1">Belongs to the short-chain fatty acyl-CoA assimilation regulator (ScfR) family.</text>
</comment>
<dbReference type="Gene3D" id="1.10.260.40">
    <property type="entry name" value="lambda repressor-like DNA-binding domains"/>
    <property type="match status" value="1"/>
</dbReference>
<dbReference type="Pfam" id="PF06114">
    <property type="entry name" value="Peptidase_M78"/>
    <property type="match status" value="1"/>
</dbReference>
<evidence type="ECO:0000313" key="4">
    <source>
        <dbReference type="EMBL" id="MBO1323302.1"/>
    </source>
</evidence>
<protein>
    <submittedName>
        <fullName evidence="4">Helix-turn-helix domain-containing protein</fullName>
    </submittedName>
</protein>
<sequence length="499" mass="57634">MDNDLIRLILGMKVRRLRQQAHFSLQDLAKKTGMSASYLNEIEKGKKYPKAEKIMSLADALSVGYDDLVSLRLEEDLGNLTPVLNSPLIQKFPFKLFGISAQDLIQLMARVPREMGILAKVLEDMGHNYDMRVEHFFHTALRSFQIINHNFFADIEKTADRFRKTRGWEADRIVGFDELLPVLKEEFGVTINLDCLADHPTLSHMRSVLTEDNQLLLHHALSQPRQAFAIGREIGYRLLKAEERAYSSPPLEVGTFEEVFNNFKASYFASAILLPRERLFRDLKSFFKLSFWDAEAFRNLMAGYKVTPETFFYRLSQLVPHYFRSKRVHFLKFERGAGESRAKLVKQLNMSNVHIPHGIGLKEQFCRRWLSLYVIDELEAEPEKDMVIGVQRSRFIEHDSEFFCISVAFRGMLDPNHYSSLTLGFQVDAALRKTVRFLPDPKVPHRELGQTCERCPLTAEHCQERVTEPTLYLEKKRRAEQLSALKQLRAGVSTAATTR</sequence>
<name>A0A8J7QBX3_9BACT</name>
<dbReference type="InterPro" id="IPR050807">
    <property type="entry name" value="TransReg_Diox_bact_type"/>
</dbReference>
<dbReference type="RefSeq" id="WP_207863435.1">
    <property type="nucleotide sequence ID" value="NZ_JAFREP010000056.1"/>
</dbReference>
<keyword evidence="5" id="KW-1185">Reference proteome</keyword>
<dbReference type="GO" id="GO:0003700">
    <property type="term" value="F:DNA-binding transcription factor activity"/>
    <property type="evidence" value="ECO:0007669"/>
    <property type="project" value="TreeGrafter"/>
</dbReference>
<evidence type="ECO:0000313" key="5">
    <source>
        <dbReference type="Proteomes" id="UP000664417"/>
    </source>
</evidence>
<evidence type="ECO:0000256" key="2">
    <source>
        <dbReference type="ARBA" id="ARBA00023125"/>
    </source>
</evidence>
<dbReference type="Proteomes" id="UP000664417">
    <property type="component" value="Unassembled WGS sequence"/>
</dbReference>
<feature type="domain" description="HTH cro/C1-type" evidence="3">
    <location>
        <begin position="14"/>
        <end position="68"/>
    </location>
</feature>
<organism evidence="4 5">
    <name type="scientific">Acanthopleuribacter pedis</name>
    <dbReference type="NCBI Taxonomy" id="442870"/>
    <lineage>
        <taxon>Bacteria</taxon>
        <taxon>Pseudomonadati</taxon>
        <taxon>Acidobacteriota</taxon>
        <taxon>Holophagae</taxon>
        <taxon>Acanthopleuribacterales</taxon>
        <taxon>Acanthopleuribacteraceae</taxon>
        <taxon>Acanthopleuribacter</taxon>
    </lineage>
</organism>
<evidence type="ECO:0000259" key="3">
    <source>
        <dbReference type="PROSITE" id="PS50943"/>
    </source>
</evidence>
<evidence type="ECO:0000256" key="1">
    <source>
        <dbReference type="ARBA" id="ARBA00007227"/>
    </source>
</evidence>
<dbReference type="SMART" id="SM00530">
    <property type="entry name" value="HTH_XRE"/>
    <property type="match status" value="1"/>
</dbReference>
<dbReference type="AlphaFoldDB" id="A0A8J7QBX3"/>
<dbReference type="CDD" id="cd00093">
    <property type="entry name" value="HTH_XRE"/>
    <property type="match status" value="1"/>
</dbReference>
<dbReference type="PANTHER" id="PTHR46797">
    <property type="entry name" value="HTH-TYPE TRANSCRIPTIONAL REGULATOR"/>
    <property type="match status" value="1"/>
</dbReference>
<dbReference type="GO" id="GO:0005829">
    <property type="term" value="C:cytosol"/>
    <property type="evidence" value="ECO:0007669"/>
    <property type="project" value="TreeGrafter"/>
</dbReference>
<dbReference type="PANTHER" id="PTHR46797:SF1">
    <property type="entry name" value="METHYLPHOSPHONATE SYNTHASE"/>
    <property type="match status" value="1"/>
</dbReference>
<dbReference type="Pfam" id="PF01381">
    <property type="entry name" value="HTH_3"/>
    <property type="match status" value="1"/>
</dbReference>